<dbReference type="GO" id="GO:0004674">
    <property type="term" value="F:protein serine/threonine kinase activity"/>
    <property type="evidence" value="ECO:0007669"/>
    <property type="project" value="UniProtKB-EC"/>
</dbReference>
<dbReference type="Gene3D" id="3.30.750.24">
    <property type="entry name" value="STAS domain"/>
    <property type="match status" value="1"/>
</dbReference>
<dbReference type="EC" id="2.7.11.1" evidence="3"/>
<dbReference type="Gene3D" id="3.30.450.40">
    <property type="match status" value="1"/>
</dbReference>
<feature type="domain" description="STAS" evidence="2">
    <location>
        <begin position="1413"/>
        <end position="1524"/>
    </location>
</feature>
<feature type="domain" description="Protein kinase" evidence="1">
    <location>
        <begin position="1"/>
        <end position="185"/>
    </location>
</feature>
<evidence type="ECO:0000313" key="3">
    <source>
        <dbReference type="EMBL" id="AUX28726.1"/>
    </source>
</evidence>
<accession>A0A4P2QGL4</accession>
<dbReference type="InterPro" id="IPR041664">
    <property type="entry name" value="AAA_16"/>
</dbReference>
<dbReference type="Gene3D" id="1.10.510.10">
    <property type="entry name" value="Transferase(Phosphotransferase) domain 1"/>
    <property type="match status" value="1"/>
</dbReference>
<dbReference type="SUPFAM" id="SSF55781">
    <property type="entry name" value="GAF domain-like"/>
    <property type="match status" value="1"/>
</dbReference>
<dbReference type="InterPro" id="IPR027417">
    <property type="entry name" value="P-loop_NTPase"/>
</dbReference>
<keyword evidence="3" id="KW-0808">Transferase</keyword>
<dbReference type="Gene3D" id="3.40.50.300">
    <property type="entry name" value="P-loop containing nucleotide triphosphate hydrolases"/>
    <property type="match status" value="1"/>
</dbReference>
<dbReference type="SUPFAM" id="SSF52091">
    <property type="entry name" value="SpoIIaa-like"/>
    <property type="match status" value="1"/>
</dbReference>
<dbReference type="InterPro" id="IPR000719">
    <property type="entry name" value="Prot_kinase_dom"/>
</dbReference>
<dbReference type="RefSeq" id="WP_129573018.1">
    <property type="nucleotide sequence ID" value="NZ_CP012672.1"/>
</dbReference>
<dbReference type="Proteomes" id="UP000295497">
    <property type="component" value="Chromosome"/>
</dbReference>
<keyword evidence="3" id="KW-0418">Kinase</keyword>
<dbReference type="InterPro" id="IPR002645">
    <property type="entry name" value="STAS_dom"/>
</dbReference>
<sequence length="1532" mass="166577">MQPFLDSQALAAGTLLAAPMDMPRFLAAAVRLSLSLAELHKDGAIHGRLSPRSLLVGESGDPLRIVAPPAGAHDREQLVAYVLAQPELFPYISPEITGRINRPIDHRADLYSLGAIFYEMISGAPPFQASDLLEWTHCHVARRPRPLTEVAPATPPLVSEIVLKLLAKMPDERYRTARGLAHDLERCAAALREAGDVAPFALGARDTPDRFQISRTLIGRDREIAALTGAFEQVVSTGTPALALVTGPSGIGKSSLVRELLHHVVRAHGAFASGKFDQYKRGIPYSTFTQAFGELVRRLLTESEARLDAWRARLLEALGRHGQLIIDVIPRVELILGPQPPVERLPMSEAENRFVRAFQQFVGVFAAPDHPFVLFLDDLQWADAASLRLLRRLLDPAPSRPLLILGAYRDGEVGRAHPLTAVVDELTAAGAPVRRVPLGPLAAADVRELVAATLSCAPEAAEPLAERVHLASGGNPFLSAQALTALHKRGLVRFDGGEGAWRWDLAEIDAMGQLGGASDLSASALERLSDEARAALRLGACLGDDFEIATLALLAGTPEEALREHLREAAREELVTLGQRTCAFVHDRVRQAAYALIPEETRAAEHLRIGRLLLAAEAPGQSIFAVASQMNLGAALIRERGERARVAALNLDAGRRAKSSAAYRPAADYLAAGSAMLAEDCWETQHELAFALHLERAECAQQNGDLDEAERLCALLLSHAKTLLHRAPVYRVKIEIRTSRFSPDTMPCILECLSALGVGVPERPSDADVQAAFDRVWRALGDRPVASLIELPPMADAESQAVMSTLAVTYVATWFMDENVAHLTASWMVHLSMTRGNADASALAYGGFGMSLVQRFGDYKNAARFSELAYRLAEDRGSIYFLGVAADLHGVMISPWVRPLPVSLEVIRRGLGAAIESGNLIFSAFLALGTITHGLARGEPLEELYRASEARMETVRAASFAMAERCLVVLQRFIKNMMGQTSGPLTFSGDGFDEAEFTERLADGSSPLAALWYHVARLQARFLVGELDEASRAAAAAQEMYWASVLQILVPDYHCYAALTLAASPADPEDPRKRREALAMHEARLRGFAENCPENFSHKHALIQAEIARLEDRPLDAMGLYERAIGAAREGGFVHDEGVCAEIAARFYMARGATTAGLGYLGVARACYARWGAALLVDRLEQRYPELRQAVIDQAVIDALRRPAGDRSRQLDTLAVVRALQAISSEIVLDKLLSNLLRVVIEHAAAERCRLLLVQDGQFTLLASACAEQPVEIHRLAEGGTLPAGCVPMSIVSYVKRTGEHVILDDASEGGHYATDEYVARRRTKSACCVPITRQKALTGILYLENDLTSGAFKADRLALLDLVAKQAAISVENALLYEGLARENGERKRVEDELREQLQIVLRQEDAIRALSTPIIEVWDGVVTMPIFGAIDGQRATQIMDVLLTTITRKQCRFAILDLTGVEVVDTVTAHHVLSVIRAVELLGARGMVVGLRAEVAQTIVSAGVDLTRIKTLGNLRQALQVCMRASKSSP</sequence>
<name>A0A4P2QGL4_SORCE</name>
<dbReference type="PROSITE" id="PS50011">
    <property type="entry name" value="PROTEIN_KINASE_DOM"/>
    <property type="match status" value="1"/>
</dbReference>
<dbReference type="SUPFAM" id="SSF52540">
    <property type="entry name" value="P-loop containing nucleoside triphosphate hydrolases"/>
    <property type="match status" value="1"/>
</dbReference>
<dbReference type="Pfam" id="PF01740">
    <property type="entry name" value="STAS"/>
    <property type="match status" value="1"/>
</dbReference>
<dbReference type="EMBL" id="CP012672">
    <property type="protein sequence ID" value="AUX28726.1"/>
    <property type="molecule type" value="Genomic_DNA"/>
</dbReference>
<dbReference type="PANTHER" id="PTHR43642">
    <property type="entry name" value="HYBRID SIGNAL TRANSDUCTION HISTIDINE KINASE G"/>
    <property type="match status" value="1"/>
</dbReference>
<dbReference type="InterPro" id="IPR036513">
    <property type="entry name" value="STAS_dom_sf"/>
</dbReference>
<protein>
    <submittedName>
        <fullName evidence="3">Protein kinase</fullName>
        <ecNumber evidence="3">2.7.11.1</ecNumber>
    </submittedName>
</protein>
<evidence type="ECO:0000259" key="2">
    <source>
        <dbReference type="PROSITE" id="PS50801"/>
    </source>
</evidence>
<dbReference type="CDD" id="cd07041">
    <property type="entry name" value="STAS_RsbR_RsbS_like"/>
    <property type="match status" value="1"/>
</dbReference>
<dbReference type="SMART" id="SM00065">
    <property type="entry name" value="GAF"/>
    <property type="match status" value="1"/>
</dbReference>
<dbReference type="InterPro" id="IPR011009">
    <property type="entry name" value="Kinase-like_dom_sf"/>
</dbReference>
<dbReference type="SUPFAM" id="SSF56112">
    <property type="entry name" value="Protein kinase-like (PK-like)"/>
    <property type="match status" value="1"/>
</dbReference>
<dbReference type="GO" id="GO:0005524">
    <property type="term" value="F:ATP binding"/>
    <property type="evidence" value="ECO:0007669"/>
    <property type="project" value="InterPro"/>
</dbReference>
<dbReference type="InterPro" id="IPR053159">
    <property type="entry name" value="Hybrid_Histidine_Kinase"/>
</dbReference>
<evidence type="ECO:0000259" key="1">
    <source>
        <dbReference type="PROSITE" id="PS50011"/>
    </source>
</evidence>
<dbReference type="InterPro" id="IPR029016">
    <property type="entry name" value="GAF-like_dom_sf"/>
</dbReference>
<dbReference type="InterPro" id="IPR003018">
    <property type="entry name" value="GAF"/>
</dbReference>
<dbReference type="Pfam" id="PF13191">
    <property type="entry name" value="AAA_16"/>
    <property type="match status" value="1"/>
</dbReference>
<dbReference type="Pfam" id="PF01590">
    <property type="entry name" value="GAF"/>
    <property type="match status" value="1"/>
</dbReference>
<reference evidence="3 4" key="1">
    <citation type="submission" date="2015-09" db="EMBL/GenBank/DDBJ databases">
        <title>Sorangium comparison.</title>
        <authorList>
            <person name="Zaburannyi N."/>
            <person name="Bunk B."/>
            <person name="Overmann J."/>
            <person name="Mueller R."/>
        </authorList>
    </citation>
    <scope>NUCLEOTIDE SEQUENCE [LARGE SCALE GENOMIC DNA]</scope>
    <source>
        <strain evidence="3 4">So ce836</strain>
    </source>
</reference>
<gene>
    <name evidence="3" type="ORF">SOCE836_008070</name>
</gene>
<dbReference type="PANTHER" id="PTHR43642:SF1">
    <property type="entry name" value="HYBRID SIGNAL TRANSDUCTION HISTIDINE KINASE G"/>
    <property type="match status" value="1"/>
</dbReference>
<organism evidence="3 4">
    <name type="scientific">Sorangium cellulosum</name>
    <name type="common">Polyangium cellulosum</name>
    <dbReference type="NCBI Taxonomy" id="56"/>
    <lineage>
        <taxon>Bacteria</taxon>
        <taxon>Pseudomonadati</taxon>
        <taxon>Myxococcota</taxon>
        <taxon>Polyangia</taxon>
        <taxon>Polyangiales</taxon>
        <taxon>Polyangiaceae</taxon>
        <taxon>Sorangium</taxon>
    </lineage>
</organism>
<evidence type="ECO:0000313" key="4">
    <source>
        <dbReference type="Proteomes" id="UP000295497"/>
    </source>
</evidence>
<proteinExistence type="predicted"/>
<dbReference type="PROSITE" id="PS50801">
    <property type="entry name" value="STAS"/>
    <property type="match status" value="1"/>
</dbReference>